<gene>
    <name evidence="4" type="ORF">BDV96DRAFT_599445</name>
</gene>
<proteinExistence type="predicted"/>
<evidence type="ECO:0000256" key="3">
    <source>
        <dbReference type="PROSITE-ProRule" id="PRU00023"/>
    </source>
</evidence>
<name>A0A6A5Z8X6_9PLEO</name>
<dbReference type="PANTHER" id="PTHR24198:SF165">
    <property type="entry name" value="ANKYRIN REPEAT-CONTAINING PROTEIN-RELATED"/>
    <property type="match status" value="1"/>
</dbReference>
<accession>A0A6A5Z8X6</accession>
<dbReference type="Pfam" id="PF12796">
    <property type="entry name" value="Ank_2"/>
    <property type="match status" value="1"/>
</dbReference>
<dbReference type="SUPFAM" id="SSF48403">
    <property type="entry name" value="Ankyrin repeat"/>
    <property type="match status" value="1"/>
</dbReference>
<dbReference type="SMART" id="SM00248">
    <property type="entry name" value="ANK"/>
    <property type="match status" value="4"/>
</dbReference>
<dbReference type="EMBL" id="ML977322">
    <property type="protein sequence ID" value="KAF2115900.1"/>
    <property type="molecule type" value="Genomic_DNA"/>
</dbReference>
<evidence type="ECO:0000313" key="5">
    <source>
        <dbReference type="Proteomes" id="UP000799770"/>
    </source>
</evidence>
<reference evidence="4" key="1">
    <citation type="journal article" date="2020" name="Stud. Mycol.">
        <title>101 Dothideomycetes genomes: a test case for predicting lifestyles and emergence of pathogens.</title>
        <authorList>
            <person name="Haridas S."/>
            <person name="Albert R."/>
            <person name="Binder M."/>
            <person name="Bloem J."/>
            <person name="Labutti K."/>
            <person name="Salamov A."/>
            <person name="Andreopoulos B."/>
            <person name="Baker S."/>
            <person name="Barry K."/>
            <person name="Bills G."/>
            <person name="Bluhm B."/>
            <person name="Cannon C."/>
            <person name="Castanera R."/>
            <person name="Culley D."/>
            <person name="Daum C."/>
            <person name="Ezra D."/>
            <person name="Gonzalez J."/>
            <person name="Henrissat B."/>
            <person name="Kuo A."/>
            <person name="Liang C."/>
            <person name="Lipzen A."/>
            <person name="Lutzoni F."/>
            <person name="Magnuson J."/>
            <person name="Mondo S."/>
            <person name="Nolan M."/>
            <person name="Ohm R."/>
            <person name="Pangilinan J."/>
            <person name="Park H.-J."/>
            <person name="Ramirez L."/>
            <person name="Alfaro M."/>
            <person name="Sun H."/>
            <person name="Tritt A."/>
            <person name="Yoshinaga Y."/>
            <person name="Zwiers L.-H."/>
            <person name="Turgeon B."/>
            <person name="Goodwin S."/>
            <person name="Spatafora J."/>
            <person name="Crous P."/>
            <person name="Grigoriev I."/>
        </authorList>
    </citation>
    <scope>NUCLEOTIDE SEQUENCE</scope>
    <source>
        <strain evidence="4">CBS 627.86</strain>
    </source>
</reference>
<dbReference type="InterPro" id="IPR002110">
    <property type="entry name" value="Ankyrin_rpt"/>
</dbReference>
<dbReference type="Gene3D" id="1.25.40.20">
    <property type="entry name" value="Ankyrin repeat-containing domain"/>
    <property type="match status" value="1"/>
</dbReference>
<dbReference type="PROSITE" id="PS50297">
    <property type="entry name" value="ANK_REP_REGION"/>
    <property type="match status" value="1"/>
</dbReference>
<evidence type="ECO:0000256" key="2">
    <source>
        <dbReference type="ARBA" id="ARBA00023043"/>
    </source>
</evidence>
<dbReference type="PROSITE" id="PS50088">
    <property type="entry name" value="ANK_REPEAT"/>
    <property type="match status" value="1"/>
</dbReference>
<keyword evidence="1" id="KW-0677">Repeat</keyword>
<evidence type="ECO:0000256" key="1">
    <source>
        <dbReference type="ARBA" id="ARBA00022737"/>
    </source>
</evidence>
<protein>
    <submittedName>
        <fullName evidence="4">Ankyrin repeat-containing domain protein</fullName>
    </submittedName>
</protein>
<dbReference type="PANTHER" id="PTHR24198">
    <property type="entry name" value="ANKYRIN REPEAT AND PROTEIN KINASE DOMAIN-CONTAINING PROTEIN"/>
    <property type="match status" value="1"/>
</dbReference>
<dbReference type="OrthoDB" id="3671334at2759"/>
<feature type="repeat" description="ANK" evidence="3">
    <location>
        <begin position="326"/>
        <end position="358"/>
    </location>
</feature>
<evidence type="ECO:0000313" key="4">
    <source>
        <dbReference type="EMBL" id="KAF2115900.1"/>
    </source>
</evidence>
<dbReference type="Proteomes" id="UP000799770">
    <property type="component" value="Unassembled WGS sequence"/>
</dbReference>
<sequence length="442" mass="49529">MELLDFPPEMFQRIVHEFVSEVGVDKAWKLREVCKTFAGEIRHDIVANQPLTAFQRRPSSYRSTENKLATCVAGDILLHRTKKLLDVNPLLPNLIQDTVKALLRYGNHGEEPLEQSYLKELCLIIPKSLNVMAILRSGQLDRMDSNTQLMIQPVDELAAAVAMKNLGLVRALLLQIPFVGHEPSHLFGNPLIHAATRGYTDIISAILHENWIQATEATLNEPKTKEIFNRALTSTILSGRLEATKVFVQWYQSRKTVVPKKEYNTWLKNAIFVGNLKTLDYLLGVRITGEPRVTLTAFKKACSRERIDIVSALFGKGRMAPNTPKSKTSPLYYAIRTGDVEIVGIVLKAGANPNGCTTPDKTYPPLIQAAMCGGREMVDLLLGRGASFQLAEGQDILAHTAIRISRRGYDIIREAKMEREQRYVATYDEAILNDFNDPFANS</sequence>
<keyword evidence="2 3" id="KW-0040">ANK repeat</keyword>
<dbReference type="InterPro" id="IPR036770">
    <property type="entry name" value="Ankyrin_rpt-contain_sf"/>
</dbReference>
<dbReference type="AlphaFoldDB" id="A0A6A5Z8X6"/>
<keyword evidence="5" id="KW-1185">Reference proteome</keyword>
<organism evidence="4 5">
    <name type="scientific">Lophiotrema nucula</name>
    <dbReference type="NCBI Taxonomy" id="690887"/>
    <lineage>
        <taxon>Eukaryota</taxon>
        <taxon>Fungi</taxon>
        <taxon>Dikarya</taxon>
        <taxon>Ascomycota</taxon>
        <taxon>Pezizomycotina</taxon>
        <taxon>Dothideomycetes</taxon>
        <taxon>Pleosporomycetidae</taxon>
        <taxon>Pleosporales</taxon>
        <taxon>Lophiotremataceae</taxon>
        <taxon>Lophiotrema</taxon>
    </lineage>
</organism>